<comment type="function">
    <text evidence="5">Responsible for synthesis of pseudouridine from uracil-55 in the psi GC loop of transfer RNAs.</text>
</comment>
<comment type="similarity">
    <text evidence="2 5">Belongs to the pseudouridine synthase TruB family. Type 1 subfamily.</text>
</comment>
<keyword evidence="9" id="KW-1185">Reference proteome</keyword>
<proteinExistence type="inferred from homology"/>
<keyword evidence="4 5" id="KW-0413">Isomerase</keyword>
<evidence type="ECO:0000313" key="8">
    <source>
        <dbReference type="EMBL" id="GLC87355.1"/>
    </source>
</evidence>
<dbReference type="CDD" id="cd02573">
    <property type="entry name" value="PseudoU_synth_EcTruB"/>
    <property type="match status" value="1"/>
</dbReference>
<dbReference type="HAMAP" id="MF_01080">
    <property type="entry name" value="TruB_bact"/>
    <property type="match status" value="1"/>
</dbReference>
<evidence type="ECO:0000256" key="1">
    <source>
        <dbReference type="ARBA" id="ARBA00000385"/>
    </source>
</evidence>
<reference evidence="8" key="1">
    <citation type="submission" date="2022-08" db="EMBL/GenBank/DDBJ databases">
        <title>Draft genome sequence of Lysinibacillus sp. strain KH24.</title>
        <authorList>
            <person name="Kanbe H."/>
            <person name="Itoh H."/>
        </authorList>
    </citation>
    <scope>NUCLEOTIDE SEQUENCE</scope>
    <source>
        <strain evidence="8">KH24</strain>
    </source>
</reference>
<gene>
    <name evidence="5 8" type="primary">truB</name>
    <name evidence="8" type="ORF">LYSBPC_04820</name>
</gene>
<dbReference type="Proteomes" id="UP001065593">
    <property type="component" value="Unassembled WGS sequence"/>
</dbReference>
<dbReference type="EMBL" id="BRZA01000001">
    <property type="protein sequence ID" value="GLC87355.1"/>
    <property type="molecule type" value="Genomic_DNA"/>
</dbReference>
<comment type="caution">
    <text evidence="8">The sequence shown here is derived from an EMBL/GenBank/DDBJ whole genome shotgun (WGS) entry which is preliminary data.</text>
</comment>
<comment type="catalytic activity">
    <reaction evidence="1 5">
        <text>uridine(55) in tRNA = pseudouridine(55) in tRNA</text>
        <dbReference type="Rhea" id="RHEA:42532"/>
        <dbReference type="Rhea" id="RHEA-COMP:10101"/>
        <dbReference type="Rhea" id="RHEA-COMP:10102"/>
        <dbReference type="ChEBI" id="CHEBI:65314"/>
        <dbReference type="ChEBI" id="CHEBI:65315"/>
        <dbReference type="EC" id="5.4.99.25"/>
    </reaction>
</comment>
<dbReference type="PANTHER" id="PTHR13767">
    <property type="entry name" value="TRNA-PSEUDOURIDINE SYNTHASE"/>
    <property type="match status" value="1"/>
</dbReference>
<dbReference type="InterPro" id="IPR014780">
    <property type="entry name" value="tRNA_psdUridine_synth_TruB"/>
</dbReference>
<feature type="active site" description="Nucleophile" evidence="5">
    <location>
        <position position="40"/>
    </location>
</feature>
<dbReference type="SUPFAM" id="SSF55120">
    <property type="entry name" value="Pseudouridine synthase"/>
    <property type="match status" value="1"/>
</dbReference>
<feature type="domain" description="Pseudouridine synthase II N-terminal" evidence="6">
    <location>
        <begin position="25"/>
        <end position="180"/>
    </location>
</feature>
<dbReference type="PANTHER" id="PTHR13767:SF2">
    <property type="entry name" value="PSEUDOURIDYLATE SYNTHASE TRUB1"/>
    <property type="match status" value="1"/>
</dbReference>
<evidence type="ECO:0000259" key="7">
    <source>
        <dbReference type="Pfam" id="PF16198"/>
    </source>
</evidence>
<evidence type="ECO:0000256" key="5">
    <source>
        <dbReference type="HAMAP-Rule" id="MF_01080"/>
    </source>
</evidence>
<dbReference type="Pfam" id="PF16198">
    <property type="entry name" value="TruB_C_2"/>
    <property type="match status" value="1"/>
</dbReference>
<name>A0ABQ5NG49_9BACI</name>
<organism evidence="8 9">
    <name type="scientific">Lysinibacillus piscis</name>
    <dbReference type="NCBI Taxonomy" id="2518931"/>
    <lineage>
        <taxon>Bacteria</taxon>
        <taxon>Bacillati</taxon>
        <taxon>Bacillota</taxon>
        <taxon>Bacilli</taxon>
        <taxon>Bacillales</taxon>
        <taxon>Bacillaceae</taxon>
        <taxon>Lysinibacillus</taxon>
    </lineage>
</organism>
<dbReference type="Gene3D" id="3.30.2350.10">
    <property type="entry name" value="Pseudouridine synthase"/>
    <property type="match status" value="1"/>
</dbReference>
<feature type="domain" description="tRNA pseudouridylate synthase B C-terminal" evidence="7">
    <location>
        <begin position="181"/>
        <end position="239"/>
    </location>
</feature>
<dbReference type="NCBIfam" id="TIGR00431">
    <property type="entry name" value="TruB"/>
    <property type="match status" value="1"/>
</dbReference>
<evidence type="ECO:0000259" key="6">
    <source>
        <dbReference type="Pfam" id="PF01509"/>
    </source>
</evidence>
<keyword evidence="3 5" id="KW-0819">tRNA processing</keyword>
<evidence type="ECO:0000256" key="4">
    <source>
        <dbReference type="ARBA" id="ARBA00023235"/>
    </source>
</evidence>
<evidence type="ECO:0000256" key="2">
    <source>
        <dbReference type="ARBA" id="ARBA00005642"/>
    </source>
</evidence>
<evidence type="ECO:0000256" key="3">
    <source>
        <dbReference type="ARBA" id="ARBA00022694"/>
    </source>
</evidence>
<dbReference type="EC" id="5.4.99.25" evidence="5"/>
<dbReference type="InterPro" id="IPR020103">
    <property type="entry name" value="PsdUridine_synth_cat_dom_sf"/>
</dbReference>
<accession>A0ABQ5NG49</accession>
<dbReference type="InterPro" id="IPR002501">
    <property type="entry name" value="PsdUridine_synth_N"/>
</dbReference>
<sequence>MKMNGILPLWKERGMTSHDCVFKLRKILRTKKVGHTGTLDPGVEGVLPICIGQATRIAEYLTDVGKTYEAIISIGRTTTTEDAEGETVEQDDTMKQLTRTRVLEVLASLTGVIEQTPPMFSAVKVNGKRLYEYARKGQVVERPTRQVTIYALEILEDKALYEGQEITFPVRISCSKGTYIRTLAVQIGEALGYPAHMKELVRTASGTFTQENCFTLTQVADLVEAGQLETCILPVEYALTDYPYMEITASNEKEIFNGQVLPAEALLKKHDKIVFGIHGKAVAIYHAHPTKEGWMKPHKMFPTIE</sequence>
<protein>
    <recommendedName>
        <fullName evidence="5">tRNA pseudouridine synthase B</fullName>
        <ecNumber evidence="5">5.4.99.25</ecNumber>
    </recommendedName>
    <alternativeName>
        <fullName evidence="5">tRNA pseudouridine(55) synthase</fullName>
        <shortName evidence="5">Psi55 synthase</shortName>
    </alternativeName>
    <alternativeName>
        <fullName evidence="5">tRNA pseudouridylate synthase</fullName>
    </alternativeName>
    <alternativeName>
        <fullName evidence="5">tRNA-uridine isomerase</fullName>
    </alternativeName>
</protein>
<dbReference type="InterPro" id="IPR032819">
    <property type="entry name" value="TruB_C"/>
</dbReference>
<evidence type="ECO:0000313" key="9">
    <source>
        <dbReference type="Proteomes" id="UP001065593"/>
    </source>
</evidence>
<dbReference type="Pfam" id="PF01509">
    <property type="entry name" value="TruB_N"/>
    <property type="match status" value="1"/>
</dbReference>